<dbReference type="Pfam" id="PF19259">
    <property type="entry name" value="Ty3_capsid"/>
    <property type="match status" value="1"/>
</dbReference>
<keyword evidence="2" id="KW-0548">Nucleotidyltransferase</keyword>
<evidence type="ECO:0000259" key="1">
    <source>
        <dbReference type="Pfam" id="PF19259"/>
    </source>
</evidence>
<organism evidence="2">
    <name type="scientific">Tanacetum cinerariifolium</name>
    <name type="common">Dalmatian daisy</name>
    <name type="synonym">Chrysanthemum cinerariifolium</name>
    <dbReference type="NCBI Taxonomy" id="118510"/>
    <lineage>
        <taxon>Eukaryota</taxon>
        <taxon>Viridiplantae</taxon>
        <taxon>Streptophyta</taxon>
        <taxon>Embryophyta</taxon>
        <taxon>Tracheophyta</taxon>
        <taxon>Spermatophyta</taxon>
        <taxon>Magnoliopsida</taxon>
        <taxon>eudicotyledons</taxon>
        <taxon>Gunneridae</taxon>
        <taxon>Pentapetalae</taxon>
        <taxon>asterids</taxon>
        <taxon>campanulids</taxon>
        <taxon>Asterales</taxon>
        <taxon>Asteraceae</taxon>
        <taxon>Asteroideae</taxon>
        <taxon>Anthemideae</taxon>
        <taxon>Anthemidinae</taxon>
        <taxon>Tanacetum</taxon>
    </lineage>
</organism>
<keyword evidence="2" id="KW-0808">Transferase</keyword>
<comment type="caution">
    <text evidence="2">The sequence shown here is derived from an EMBL/GenBank/DDBJ whole genome shotgun (WGS) entry which is preliminary data.</text>
</comment>
<dbReference type="InterPro" id="IPR045358">
    <property type="entry name" value="Ty3_capsid"/>
</dbReference>
<dbReference type="GO" id="GO:0003964">
    <property type="term" value="F:RNA-directed DNA polymerase activity"/>
    <property type="evidence" value="ECO:0007669"/>
    <property type="project" value="UniProtKB-KW"/>
</dbReference>
<protein>
    <submittedName>
        <fullName evidence="2">Reverse transcriptase domain-containing protein</fullName>
    </submittedName>
</protein>
<reference evidence="2" key="1">
    <citation type="journal article" date="2019" name="Sci. Rep.">
        <title>Draft genome of Tanacetum cinerariifolium, the natural source of mosquito coil.</title>
        <authorList>
            <person name="Yamashiro T."/>
            <person name="Shiraishi A."/>
            <person name="Satake H."/>
            <person name="Nakayama K."/>
        </authorList>
    </citation>
    <scope>NUCLEOTIDE SEQUENCE</scope>
</reference>
<dbReference type="EMBL" id="BKCJ010004994">
    <property type="protein sequence ID" value="GEU64288.1"/>
    <property type="molecule type" value="Genomic_DNA"/>
</dbReference>
<dbReference type="AlphaFoldDB" id="A0A6L2LRK6"/>
<name>A0A6L2LRK6_TANCI</name>
<sequence length="111" mass="12867">MEDEFYDLTVKGNDLKTYIRRFQELALLCPNMMPNSEKLIEVFIEGLPRSIEGNVTASKPQTLEEVITITQRLMEQNKRQEAIRAYAVNPTKDSWMICSHLIEMKLDAPSF</sequence>
<gene>
    <name evidence="2" type="ORF">Tci_036266</name>
</gene>
<keyword evidence="2" id="KW-0695">RNA-directed DNA polymerase</keyword>
<proteinExistence type="predicted"/>
<evidence type="ECO:0000313" key="2">
    <source>
        <dbReference type="EMBL" id="GEU64288.1"/>
    </source>
</evidence>
<feature type="domain" description="Ty3 transposon capsid-like protein" evidence="1">
    <location>
        <begin position="15"/>
        <end position="79"/>
    </location>
</feature>
<accession>A0A6L2LRK6</accession>